<evidence type="ECO:0000256" key="5">
    <source>
        <dbReference type="ARBA" id="ARBA00023163"/>
    </source>
</evidence>
<dbReference type="SUPFAM" id="SSF88946">
    <property type="entry name" value="Sigma2 domain of RNA polymerase sigma factors"/>
    <property type="match status" value="1"/>
</dbReference>
<dbReference type="EMBL" id="FRBH01000003">
    <property type="protein sequence ID" value="SHK78338.1"/>
    <property type="molecule type" value="Genomic_DNA"/>
</dbReference>
<organism evidence="9 10">
    <name type="scientific">Chishuiella changwenlii</name>
    <dbReference type="NCBI Taxonomy" id="1434701"/>
    <lineage>
        <taxon>Bacteria</taxon>
        <taxon>Pseudomonadati</taxon>
        <taxon>Bacteroidota</taxon>
        <taxon>Flavobacteriia</taxon>
        <taxon>Flavobacteriales</taxon>
        <taxon>Weeksellaceae</taxon>
        <taxon>Chishuiella</taxon>
    </lineage>
</organism>
<dbReference type="STRING" id="1434701.SAMN05443634_103246"/>
<dbReference type="InterPro" id="IPR013249">
    <property type="entry name" value="RNA_pol_sigma70_r4_t2"/>
</dbReference>
<gene>
    <name evidence="8" type="ORF">GCM10010984_28840</name>
    <name evidence="9" type="ORF">SAMN05443634_103246</name>
</gene>
<dbReference type="InterPro" id="IPR013324">
    <property type="entry name" value="RNA_pol_sigma_r3/r4-like"/>
</dbReference>
<dbReference type="Proteomes" id="UP000650994">
    <property type="component" value="Unassembled WGS sequence"/>
</dbReference>
<dbReference type="InterPro" id="IPR039425">
    <property type="entry name" value="RNA_pol_sigma-70-like"/>
</dbReference>
<keyword evidence="2" id="KW-0805">Transcription regulation</keyword>
<dbReference type="Pfam" id="PF08281">
    <property type="entry name" value="Sigma70_r4_2"/>
    <property type="match status" value="1"/>
</dbReference>
<evidence type="ECO:0000259" key="7">
    <source>
        <dbReference type="Pfam" id="PF08281"/>
    </source>
</evidence>
<evidence type="ECO:0000256" key="2">
    <source>
        <dbReference type="ARBA" id="ARBA00023015"/>
    </source>
</evidence>
<reference evidence="8" key="5">
    <citation type="submission" date="2024-05" db="EMBL/GenBank/DDBJ databases">
        <authorList>
            <person name="Sun Q."/>
            <person name="Zhou Y."/>
        </authorList>
    </citation>
    <scope>NUCLEOTIDE SEQUENCE</scope>
    <source>
        <strain evidence="8">CGMCC 1.12707</strain>
    </source>
</reference>
<reference evidence="9" key="3">
    <citation type="submission" date="2016-11" db="EMBL/GenBank/DDBJ databases">
        <authorList>
            <person name="Jaros S."/>
            <person name="Januszkiewicz K."/>
            <person name="Wedrychowicz H."/>
        </authorList>
    </citation>
    <scope>NUCLEOTIDE SEQUENCE [LARGE SCALE GENOMIC DNA]</scope>
    <source>
        <strain evidence="9">DSM 27989</strain>
    </source>
</reference>
<sequence>MSKDSLGNLNDDILVDKIVKTNNQHLFAILYDRYADVIYNKCLSFVGDKDEAEDMTQDIFVKLFVKLRTYQAKSKFSTWLYSFTYNFCINHIQRKLNEERKSYTVTDDLIENYEEDLINDAEIFELKVEKLQLSLKKMNVEDKSILLMKYQDDFSIRDICETLEIGESATKMRLNRAKNRLLEIYNQL</sequence>
<dbReference type="PANTHER" id="PTHR43133:SF8">
    <property type="entry name" value="RNA POLYMERASE SIGMA FACTOR HI_1459-RELATED"/>
    <property type="match status" value="1"/>
</dbReference>
<keyword evidence="3" id="KW-0731">Sigma factor</keyword>
<dbReference type="RefSeq" id="WP_072930258.1">
    <property type="nucleotide sequence ID" value="NZ_BMFL01000024.1"/>
</dbReference>
<dbReference type="InterPro" id="IPR013325">
    <property type="entry name" value="RNA_pol_sigma_r2"/>
</dbReference>
<evidence type="ECO:0000313" key="11">
    <source>
        <dbReference type="Proteomes" id="UP000650994"/>
    </source>
</evidence>
<evidence type="ECO:0000313" key="8">
    <source>
        <dbReference type="EMBL" id="GGF09906.1"/>
    </source>
</evidence>
<evidence type="ECO:0000313" key="10">
    <source>
        <dbReference type="Proteomes" id="UP000184120"/>
    </source>
</evidence>
<keyword evidence="8" id="KW-0240">DNA-directed RNA polymerase</keyword>
<evidence type="ECO:0000313" key="9">
    <source>
        <dbReference type="EMBL" id="SHK78338.1"/>
    </source>
</evidence>
<keyword evidence="11" id="KW-1185">Reference proteome</keyword>
<dbReference type="GO" id="GO:0006352">
    <property type="term" value="P:DNA-templated transcription initiation"/>
    <property type="evidence" value="ECO:0007669"/>
    <property type="project" value="InterPro"/>
</dbReference>
<keyword evidence="5" id="KW-0804">Transcription</keyword>
<dbReference type="NCBIfam" id="TIGR02937">
    <property type="entry name" value="sigma70-ECF"/>
    <property type="match status" value="1"/>
</dbReference>
<dbReference type="GO" id="GO:0000428">
    <property type="term" value="C:DNA-directed RNA polymerase complex"/>
    <property type="evidence" value="ECO:0007669"/>
    <property type="project" value="UniProtKB-KW"/>
</dbReference>
<dbReference type="Pfam" id="PF04542">
    <property type="entry name" value="Sigma70_r2"/>
    <property type="match status" value="1"/>
</dbReference>
<feature type="domain" description="RNA polymerase sigma factor 70 region 4 type 2" evidence="7">
    <location>
        <begin position="130"/>
        <end position="181"/>
    </location>
</feature>
<dbReference type="Gene3D" id="1.10.1740.10">
    <property type="match status" value="1"/>
</dbReference>
<feature type="domain" description="RNA polymerase sigma-70 region 2" evidence="6">
    <location>
        <begin position="30"/>
        <end position="95"/>
    </location>
</feature>
<keyword evidence="4" id="KW-0238">DNA-binding</keyword>
<evidence type="ECO:0000256" key="3">
    <source>
        <dbReference type="ARBA" id="ARBA00023082"/>
    </source>
</evidence>
<reference evidence="8" key="1">
    <citation type="journal article" date="2014" name="Int. J. Syst. Evol. Microbiol.">
        <title>Complete genome of a new Firmicutes species belonging to the dominant human colonic microbiota ('Ruminococcus bicirculans') reveals two chromosomes and a selective capacity to utilize plant glucans.</title>
        <authorList>
            <consortium name="NISC Comparative Sequencing Program"/>
            <person name="Wegmann U."/>
            <person name="Louis P."/>
            <person name="Goesmann A."/>
            <person name="Henrissat B."/>
            <person name="Duncan S.H."/>
            <person name="Flint H.J."/>
        </authorList>
    </citation>
    <scope>NUCLEOTIDE SEQUENCE</scope>
    <source>
        <strain evidence="8">CGMCC 1.12707</strain>
    </source>
</reference>
<accession>A0A1M6VA61</accession>
<dbReference type="SUPFAM" id="SSF88659">
    <property type="entry name" value="Sigma3 and sigma4 domains of RNA polymerase sigma factors"/>
    <property type="match status" value="1"/>
</dbReference>
<name>A0A1M6VA61_9FLAO</name>
<dbReference type="GO" id="GO:0016987">
    <property type="term" value="F:sigma factor activity"/>
    <property type="evidence" value="ECO:0007669"/>
    <property type="project" value="UniProtKB-KW"/>
</dbReference>
<dbReference type="InterPro" id="IPR036388">
    <property type="entry name" value="WH-like_DNA-bd_sf"/>
</dbReference>
<dbReference type="GO" id="GO:0003677">
    <property type="term" value="F:DNA binding"/>
    <property type="evidence" value="ECO:0007669"/>
    <property type="project" value="UniProtKB-KW"/>
</dbReference>
<evidence type="ECO:0000259" key="6">
    <source>
        <dbReference type="Pfam" id="PF04542"/>
    </source>
</evidence>
<protein>
    <submittedName>
        <fullName evidence="8">DNA-directed RNA polymerase sigma-70 factor</fullName>
    </submittedName>
    <submittedName>
        <fullName evidence="9">RNA polymerase sigma-70 factor, ECF subfamily</fullName>
    </submittedName>
</protein>
<evidence type="ECO:0000256" key="4">
    <source>
        <dbReference type="ARBA" id="ARBA00023125"/>
    </source>
</evidence>
<dbReference type="EMBL" id="BMFL01000024">
    <property type="protein sequence ID" value="GGF09906.1"/>
    <property type="molecule type" value="Genomic_DNA"/>
</dbReference>
<dbReference type="AlphaFoldDB" id="A0A1M6VA61"/>
<evidence type="ECO:0000256" key="1">
    <source>
        <dbReference type="ARBA" id="ARBA00010641"/>
    </source>
</evidence>
<dbReference type="Gene3D" id="1.10.10.10">
    <property type="entry name" value="Winged helix-like DNA-binding domain superfamily/Winged helix DNA-binding domain"/>
    <property type="match status" value="1"/>
</dbReference>
<proteinExistence type="inferred from homology"/>
<dbReference type="PANTHER" id="PTHR43133">
    <property type="entry name" value="RNA POLYMERASE ECF-TYPE SIGMA FACTO"/>
    <property type="match status" value="1"/>
</dbReference>
<reference evidence="11" key="4">
    <citation type="journal article" date="2019" name="Int. J. Syst. Evol. Microbiol.">
        <title>The Global Catalogue of Microorganisms (GCM) 10K type strain sequencing project: providing services to taxonomists for standard genome sequencing and annotation.</title>
        <authorList>
            <consortium name="The Broad Institute Genomics Platform"/>
            <consortium name="The Broad Institute Genome Sequencing Center for Infectious Disease"/>
            <person name="Wu L."/>
            <person name="Ma J."/>
        </authorList>
    </citation>
    <scope>NUCLEOTIDE SEQUENCE [LARGE SCALE GENOMIC DNA]</scope>
    <source>
        <strain evidence="11">CGMCC 1.12707</strain>
    </source>
</reference>
<dbReference type="OrthoDB" id="1027298at2"/>
<comment type="similarity">
    <text evidence="1">Belongs to the sigma-70 factor family. ECF subfamily.</text>
</comment>
<dbReference type="InterPro" id="IPR007627">
    <property type="entry name" value="RNA_pol_sigma70_r2"/>
</dbReference>
<dbReference type="InterPro" id="IPR014284">
    <property type="entry name" value="RNA_pol_sigma-70_dom"/>
</dbReference>
<reference evidence="10" key="2">
    <citation type="submission" date="2016-11" db="EMBL/GenBank/DDBJ databases">
        <authorList>
            <person name="Varghese N."/>
            <person name="Submissions S."/>
        </authorList>
    </citation>
    <scope>NUCLEOTIDE SEQUENCE [LARGE SCALE GENOMIC DNA]</scope>
    <source>
        <strain evidence="10">DSM 27989</strain>
    </source>
</reference>
<dbReference type="Proteomes" id="UP000184120">
    <property type="component" value="Unassembled WGS sequence"/>
</dbReference>